<sequence length="38" mass="4379">MHAYESISSVQTRNNTIDGTTNDVKKLSKLMEEKRSYC</sequence>
<reference evidence="2" key="1">
    <citation type="submission" date="2014-09" db="EMBL/GenBank/DDBJ databases">
        <authorList>
            <person name="Magalhaes I.L.F."/>
            <person name="Oliveira U."/>
            <person name="Santos F.R."/>
            <person name="Vidigal T.H.D.A."/>
            <person name="Brescovit A.D."/>
            <person name="Santos A.J."/>
        </authorList>
    </citation>
    <scope>NUCLEOTIDE SEQUENCE</scope>
    <source>
        <tissue evidence="2">Shoot tissue taken approximately 20 cm above the soil surface</tissue>
    </source>
</reference>
<feature type="region of interest" description="Disordered" evidence="1">
    <location>
        <begin position="1"/>
        <end position="21"/>
    </location>
</feature>
<proteinExistence type="predicted"/>
<accession>A0A0A9A8N7</accession>
<evidence type="ECO:0000313" key="2">
    <source>
        <dbReference type="EMBL" id="JAD47446.1"/>
    </source>
</evidence>
<reference evidence="2" key="2">
    <citation type="journal article" date="2015" name="Data Brief">
        <title>Shoot transcriptome of the giant reed, Arundo donax.</title>
        <authorList>
            <person name="Barrero R.A."/>
            <person name="Guerrero F.D."/>
            <person name="Moolhuijzen P."/>
            <person name="Goolsby J.A."/>
            <person name="Tidwell J."/>
            <person name="Bellgard S.E."/>
            <person name="Bellgard M.I."/>
        </authorList>
    </citation>
    <scope>NUCLEOTIDE SEQUENCE</scope>
    <source>
        <tissue evidence="2">Shoot tissue taken approximately 20 cm above the soil surface</tissue>
    </source>
</reference>
<name>A0A0A9A8N7_ARUDO</name>
<protein>
    <submittedName>
        <fullName evidence="2">Uncharacterized protein</fullName>
    </submittedName>
</protein>
<dbReference type="EMBL" id="GBRH01250449">
    <property type="protein sequence ID" value="JAD47446.1"/>
    <property type="molecule type" value="Transcribed_RNA"/>
</dbReference>
<evidence type="ECO:0000256" key="1">
    <source>
        <dbReference type="SAM" id="MobiDB-lite"/>
    </source>
</evidence>
<dbReference type="AlphaFoldDB" id="A0A0A9A8N7"/>
<organism evidence="2">
    <name type="scientific">Arundo donax</name>
    <name type="common">Giant reed</name>
    <name type="synonym">Donax arundinaceus</name>
    <dbReference type="NCBI Taxonomy" id="35708"/>
    <lineage>
        <taxon>Eukaryota</taxon>
        <taxon>Viridiplantae</taxon>
        <taxon>Streptophyta</taxon>
        <taxon>Embryophyta</taxon>
        <taxon>Tracheophyta</taxon>
        <taxon>Spermatophyta</taxon>
        <taxon>Magnoliopsida</taxon>
        <taxon>Liliopsida</taxon>
        <taxon>Poales</taxon>
        <taxon>Poaceae</taxon>
        <taxon>PACMAD clade</taxon>
        <taxon>Arundinoideae</taxon>
        <taxon>Arundineae</taxon>
        <taxon>Arundo</taxon>
    </lineage>
</organism>